<accession>A0ABQ3T3I7</accession>
<proteinExistence type="predicted"/>
<name>A0ABQ3T3I7_9ACTN</name>
<feature type="compositionally biased region" description="Basic and acidic residues" evidence="1">
    <location>
        <begin position="928"/>
        <end position="944"/>
    </location>
</feature>
<feature type="region of interest" description="Disordered" evidence="1">
    <location>
        <begin position="1"/>
        <end position="22"/>
    </location>
</feature>
<dbReference type="Proteomes" id="UP000608522">
    <property type="component" value="Unassembled WGS sequence"/>
</dbReference>
<dbReference type="SUPFAM" id="SSF56634">
    <property type="entry name" value="Heme-dependent catalase-like"/>
    <property type="match status" value="1"/>
</dbReference>
<protein>
    <recommendedName>
        <fullName evidence="6">Catalase</fullName>
    </recommendedName>
</protein>
<reference evidence="5" key="1">
    <citation type="submission" date="2023-07" db="EMBL/GenBank/DDBJ databases">
        <title>Whole genome shotgun sequence of Streptomyces spororaveus NBRC 15456.</title>
        <authorList>
            <person name="Komaki H."/>
            <person name="Tamura T."/>
        </authorList>
    </citation>
    <scope>NUCLEOTIDE SEQUENCE [LARGE SCALE GENOMIC DNA]</scope>
    <source>
        <strain evidence="5">NBRC 15456</strain>
    </source>
</reference>
<feature type="domain" description="L-Lysine epsilon oxidase N-terminal" evidence="2">
    <location>
        <begin position="361"/>
        <end position="576"/>
    </location>
</feature>
<feature type="domain" description="L-lysine epsilon oxidase C-terminal" evidence="3">
    <location>
        <begin position="696"/>
        <end position="846"/>
    </location>
</feature>
<evidence type="ECO:0008006" key="6">
    <source>
        <dbReference type="Google" id="ProtNLM"/>
    </source>
</evidence>
<dbReference type="RefSeq" id="WP_237403604.1">
    <property type="nucleotide sequence ID" value="NZ_BAAATO010000058.1"/>
</dbReference>
<evidence type="ECO:0000259" key="2">
    <source>
        <dbReference type="Pfam" id="PF17990"/>
    </source>
</evidence>
<dbReference type="InterPro" id="IPR041173">
    <property type="entry name" value="LodA_C"/>
</dbReference>
<keyword evidence="5" id="KW-1185">Reference proteome</keyword>
<dbReference type="InterPro" id="IPR020835">
    <property type="entry name" value="Catalase_sf"/>
</dbReference>
<evidence type="ECO:0000256" key="1">
    <source>
        <dbReference type="SAM" id="MobiDB-lite"/>
    </source>
</evidence>
<feature type="region of interest" description="Disordered" evidence="1">
    <location>
        <begin position="725"/>
        <end position="744"/>
    </location>
</feature>
<sequence>MAESPEVSDSPAQPPPRDCADEPIAGITAEFVGERMGDRVARGQDPLLRPVFVKFHGAARGVLTVAPDLPPELCVGFLRAAAEQGGLTAWVRVSSDTQPERPDLRRTVGWGIKLFGVPGPKLLQDDTRADTQDLVLQNHDVFFVDTARDMCEFQLDQAAYQQQHPLTRQILADMRKPVESTLTSTYWGVLPYAFGPDRHVKYKLVPAGCADGDPRAVPPDEDPSFLRGDLRHRLAAGPAAFDLLLQFRTDPDRMPLDRATVRWEESESAPVRVARLTLHQQDTAARGQEEYGDNLAFNPWHSLSEHEPVGSMAEARKVVYRASAARRRDANGIPAAEPGPARPSAAEPHGRDTRIVRAAVHPAIGVARVGDSAEEFFLAPEVDGAPPPATGTYKDASGALKRQAVRFRVYGYNAAGEAVAELTADNADLRWTVEVANKKAAWYQFQLALDIPEAAQAPATTLRNLTTVPAGERDRLAIRPGPRSIRGRERAGKPEYAFDTGTFLGHPVYLGELRTDEAGRLLFLGGRGVSASYPPVQATHFANNDGWHDDTCDGPVTAQVRIDGRSVPVDPAWVVVAPPNFAPELTSVRTMYDLMCDTFVAAGMLAPPERVSFTHDVLPVLRRLCDLQWVNRGFAALFGHGGREHFLAPGRLAELAGHGTRRDELRQQIWAMLRDPERDGLSPVPWPPIYGDSMSVRPVSERQHLALSPLQYGMLARWAAGDFDADHDPAATPPTAAPGSTALDGLPLAQRPAALDRAALSYCLADAFHPGCELSWPMRHATLYSAPFRVRHRDPARPEPGYGSTLTPQAVLAIDGPLYAQEPGGLTRWMAVPWQTDTARCRSGYYLGFGPRYDPYLPTFWPARVPNHVLTEENYRTAVDPAADPEERRTAFEDRAVWDRWLPSDRIAQMNAMVKDFGKLGIIARREVPTADTDTDRDTDRDTDTGSGDVVSLPASMLVESEVGFHPEEAPPPLRNLVCLHVPEAADPDVREEAVAAAIAAADRPDEEVLAGYFEKVARFPETP</sequence>
<dbReference type="InterPro" id="IPR041168">
    <property type="entry name" value="LodA_N"/>
</dbReference>
<feature type="region of interest" description="Disordered" evidence="1">
    <location>
        <begin position="327"/>
        <end position="350"/>
    </location>
</feature>
<dbReference type="CDD" id="cd14731">
    <property type="entry name" value="LodA_like_1"/>
    <property type="match status" value="1"/>
</dbReference>
<dbReference type="Pfam" id="PF18417">
    <property type="entry name" value="LodA_C"/>
    <property type="match status" value="1"/>
</dbReference>
<evidence type="ECO:0000313" key="5">
    <source>
        <dbReference type="Proteomes" id="UP000608522"/>
    </source>
</evidence>
<gene>
    <name evidence="4" type="ORF">Sspor_04810</name>
</gene>
<evidence type="ECO:0000313" key="4">
    <source>
        <dbReference type="EMBL" id="GHI74920.1"/>
    </source>
</evidence>
<dbReference type="InterPro" id="IPR033798">
    <property type="entry name" value="LodA-like"/>
</dbReference>
<feature type="region of interest" description="Disordered" evidence="1">
    <location>
        <begin position="928"/>
        <end position="951"/>
    </location>
</feature>
<dbReference type="Gene3D" id="2.40.180.10">
    <property type="entry name" value="Catalase core domain"/>
    <property type="match status" value="1"/>
</dbReference>
<comment type="caution">
    <text evidence="4">The sequence shown here is derived from an EMBL/GenBank/DDBJ whole genome shotgun (WGS) entry which is preliminary data.</text>
</comment>
<organism evidence="4 5">
    <name type="scientific">Streptomyces spororaveus</name>
    <dbReference type="NCBI Taxonomy" id="284039"/>
    <lineage>
        <taxon>Bacteria</taxon>
        <taxon>Bacillati</taxon>
        <taxon>Actinomycetota</taxon>
        <taxon>Actinomycetes</taxon>
        <taxon>Kitasatosporales</taxon>
        <taxon>Streptomycetaceae</taxon>
        <taxon>Streptomyces</taxon>
    </lineage>
</organism>
<dbReference type="Pfam" id="PF17990">
    <property type="entry name" value="LodA_N"/>
    <property type="match status" value="1"/>
</dbReference>
<dbReference type="EMBL" id="BNED01000003">
    <property type="protein sequence ID" value="GHI74920.1"/>
    <property type="molecule type" value="Genomic_DNA"/>
</dbReference>
<evidence type="ECO:0000259" key="3">
    <source>
        <dbReference type="Pfam" id="PF18417"/>
    </source>
</evidence>